<dbReference type="AlphaFoldDB" id="A0A1I3NYZ6"/>
<name>A0A1I3NYZ6_9EURY</name>
<dbReference type="OMA" id="FMLVYFI"/>
<keyword evidence="1" id="KW-1133">Transmembrane helix</keyword>
<protein>
    <submittedName>
        <fullName evidence="2">Uncharacterized protein</fullName>
    </submittedName>
</protein>
<feature type="transmembrane region" description="Helical" evidence="1">
    <location>
        <begin position="13"/>
        <end position="35"/>
    </location>
</feature>
<evidence type="ECO:0000256" key="1">
    <source>
        <dbReference type="SAM" id="Phobius"/>
    </source>
</evidence>
<dbReference type="Proteomes" id="UP000182829">
    <property type="component" value="Unassembled WGS sequence"/>
</dbReference>
<reference evidence="2 3" key="1">
    <citation type="submission" date="2016-10" db="EMBL/GenBank/DDBJ databases">
        <authorList>
            <person name="de Groot N.N."/>
        </authorList>
    </citation>
    <scope>NUCLEOTIDE SEQUENCE [LARGE SCALE GENOMIC DNA]</scope>
    <source>
        <strain evidence="2 3">SP2</strain>
    </source>
</reference>
<keyword evidence="1" id="KW-0812">Transmembrane</keyword>
<gene>
    <name evidence="2" type="ORF">SAMN05443661_11550</name>
</gene>
<dbReference type="GeneID" id="14207835"/>
<dbReference type="RefSeq" id="WP_005581535.1">
    <property type="nucleotide sequence ID" value="NZ_FORO01000015.1"/>
</dbReference>
<dbReference type="EMBL" id="FORO01000015">
    <property type="protein sequence ID" value="SFJ13996.1"/>
    <property type="molecule type" value="Genomic_DNA"/>
</dbReference>
<evidence type="ECO:0000313" key="2">
    <source>
        <dbReference type="EMBL" id="SFJ13996.1"/>
    </source>
</evidence>
<keyword evidence="1" id="KW-0472">Membrane</keyword>
<accession>A0A1I3NYZ6</accession>
<dbReference type="OrthoDB" id="327186at2157"/>
<organism evidence="2 3">
    <name type="scientific">Natronobacterium gregoryi</name>
    <dbReference type="NCBI Taxonomy" id="44930"/>
    <lineage>
        <taxon>Archaea</taxon>
        <taxon>Methanobacteriati</taxon>
        <taxon>Methanobacteriota</taxon>
        <taxon>Stenosarchaea group</taxon>
        <taxon>Halobacteria</taxon>
        <taxon>Halobacteriales</taxon>
        <taxon>Natrialbaceae</taxon>
        <taxon>Natronobacterium</taxon>
    </lineage>
</organism>
<feature type="transmembrane region" description="Helical" evidence="1">
    <location>
        <begin position="47"/>
        <end position="66"/>
    </location>
</feature>
<sequence>MATREYVDSDRRFYYAVGVFVMLVFVGAIAVSSILDLVTIDRRLVPLAVGFFLFLFVYFVSIRVQALEPES</sequence>
<proteinExistence type="predicted"/>
<evidence type="ECO:0000313" key="3">
    <source>
        <dbReference type="Proteomes" id="UP000182829"/>
    </source>
</evidence>